<keyword evidence="2" id="KW-0472">Membrane</keyword>
<sequence length="229" mass="25839">MVTPPKRPQGRRAPNPTGVERSQKERCQRNRLAAGQKHSKWKDRWGGAVDRVARHDVLPKEVFLAFAVAALQVPWAVKMGPFWANLYSLFSPRRSLGLREKGLHTSVGRTARAGRTGVAISLISPTEVVWFLQIEKHMEKQIPLFPAQEEEALLLLERVSEAKRISEIVAIYQLWLYCKVLLLAFCSMTFIVFSCLGTDFLPNKDDESGSGIQNEIVRANWSDGWLAPS</sequence>
<accession>A0A6A4MC51</accession>
<feature type="region of interest" description="Disordered" evidence="1">
    <location>
        <begin position="1"/>
        <end position="38"/>
    </location>
</feature>
<dbReference type="Proteomes" id="UP000428333">
    <property type="component" value="Linkage Group LG02"/>
</dbReference>
<keyword evidence="4" id="KW-1185">Reference proteome</keyword>
<keyword evidence="2" id="KW-0812">Transmembrane</keyword>
<dbReference type="EMBL" id="QEFC01000341">
    <property type="protein sequence ID" value="KAE9464217.1"/>
    <property type="molecule type" value="Genomic_DNA"/>
</dbReference>
<feature type="non-terminal residue" evidence="3">
    <location>
        <position position="1"/>
    </location>
</feature>
<dbReference type="Gene3D" id="3.40.50.300">
    <property type="entry name" value="P-loop containing nucleotide triphosphate hydrolases"/>
    <property type="match status" value="1"/>
</dbReference>
<evidence type="ECO:0000313" key="3">
    <source>
        <dbReference type="EMBL" id="KAE9464217.1"/>
    </source>
</evidence>
<dbReference type="InterPro" id="IPR027417">
    <property type="entry name" value="P-loop_NTPase"/>
</dbReference>
<comment type="caution">
    <text evidence="3">The sequence shown here is derived from an EMBL/GenBank/DDBJ whole genome shotgun (WGS) entry which is preliminary data.</text>
</comment>
<evidence type="ECO:0000313" key="4">
    <source>
        <dbReference type="Proteomes" id="UP000428333"/>
    </source>
</evidence>
<reference evidence="3 4" key="1">
    <citation type="journal article" date="2019" name="Genome Biol. Evol.">
        <title>The Rhododendron genome and chromosomal organization provide insight into shared whole-genome duplications across the heath family (Ericaceae).</title>
        <authorList>
            <person name="Soza V.L."/>
            <person name="Lindsley D."/>
            <person name="Waalkes A."/>
            <person name="Ramage E."/>
            <person name="Patwardhan R.P."/>
            <person name="Burton J.N."/>
            <person name="Adey A."/>
            <person name="Kumar A."/>
            <person name="Qiu R."/>
            <person name="Shendure J."/>
            <person name="Hall B."/>
        </authorList>
    </citation>
    <scope>NUCLEOTIDE SEQUENCE [LARGE SCALE GENOMIC DNA]</scope>
    <source>
        <strain evidence="3">RSF 1966-606</strain>
    </source>
</reference>
<protein>
    <submittedName>
        <fullName evidence="3">Uncharacterized protein</fullName>
    </submittedName>
</protein>
<keyword evidence="2" id="KW-1133">Transmembrane helix</keyword>
<evidence type="ECO:0000256" key="1">
    <source>
        <dbReference type="SAM" id="MobiDB-lite"/>
    </source>
</evidence>
<organism evidence="3 4">
    <name type="scientific">Rhododendron williamsianum</name>
    <dbReference type="NCBI Taxonomy" id="262921"/>
    <lineage>
        <taxon>Eukaryota</taxon>
        <taxon>Viridiplantae</taxon>
        <taxon>Streptophyta</taxon>
        <taxon>Embryophyta</taxon>
        <taxon>Tracheophyta</taxon>
        <taxon>Spermatophyta</taxon>
        <taxon>Magnoliopsida</taxon>
        <taxon>eudicotyledons</taxon>
        <taxon>Gunneridae</taxon>
        <taxon>Pentapetalae</taxon>
        <taxon>asterids</taxon>
        <taxon>Ericales</taxon>
        <taxon>Ericaceae</taxon>
        <taxon>Ericoideae</taxon>
        <taxon>Rhodoreae</taxon>
        <taxon>Rhododendron</taxon>
    </lineage>
</organism>
<dbReference type="SUPFAM" id="SSF52540">
    <property type="entry name" value="P-loop containing nucleoside triphosphate hydrolases"/>
    <property type="match status" value="1"/>
</dbReference>
<feature type="transmembrane region" description="Helical" evidence="2">
    <location>
        <begin position="174"/>
        <end position="196"/>
    </location>
</feature>
<dbReference type="OrthoDB" id="10261904at2759"/>
<name>A0A6A4MC51_9ERIC</name>
<dbReference type="AlphaFoldDB" id="A0A6A4MC51"/>
<evidence type="ECO:0000256" key="2">
    <source>
        <dbReference type="SAM" id="Phobius"/>
    </source>
</evidence>
<gene>
    <name evidence="3" type="ORF">C3L33_03856</name>
</gene>
<proteinExistence type="predicted"/>